<dbReference type="Proteomes" id="UP000521227">
    <property type="component" value="Unassembled WGS sequence"/>
</dbReference>
<dbReference type="RefSeq" id="WP_046828046.1">
    <property type="nucleotide sequence ID" value="NZ_JACHIJ010000004.1"/>
</dbReference>
<accession>A0A4U6BM96</accession>
<proteinExistence type="inferred from homology"/>
<dbReference type="GO" id="GO:0071555">
    <property type="term" value="P:cell wall organization"/>
    <property type="evidence" value="ECO:0007669"/>
    <property type="project" value="UniProtKB-KW"/>
</dbReference>
<evidence type="ECO:0000313" key="6">
    <source>
        <dbReference type="EMBL" id="MBB5053361.1"/>
    </source>
</evidence>
<evidence type="ECO:0000256" key="3">
    <source>
        <dbReference type="HAMAP-Rule" id="MF_02071"/>
    </source>
</evidence>
<dbReference type="SUPFAM" id="SSF50685">
    <property type="entry name" value="Barwin-like endoglucanases"/>
    <property type="match status" value="1"/>
</dbReference>
<gene>
    <name evidence="3" type="primary">rlpA</name>
    <name evidence="6" type="ORF">HNQ36_003352</name>
    <name evidence="7" type="ORF">YH63_008100</name>
</gene>
<protein>
    <recommendedName>
        <fullName evidence="3">Endolytic peptidoglycan transglycosylase RlpA</fullName>
        <ecNumber evidence="3">4.2.2.-</ecNumber>
    </recommendedName>
</protein>
<dbReference type="InterPro" id="IPR036908">
    <property type="entry name" value="RlpA-like_sf"/>
</dbReference>
<organism evidence="7 8">
    <name type="scientific">Afipia massiliensis</name>
    <dbReference type="NCBI Taxonomy" id="211460"/>
    <lineage>
        <taxon>Bacteria</taxon>
        <taxon>Pseudomonadati</taxon>
        <taxon>Pseudomonadota</taxon>
        <taxon>Alphaproteobacteria</taxon>
        <taxon>Hyphomicrobiales</taxon>
        <taxon>Nitrobacteraceae</taxon>
        <taxon>Afipia</taxon>
    </lineage>
</organism>
<evidence type="ECO:0000313" key="8">
    <source>
        <dbReference type="Proteomes" id="UP000034832"/>
    </source>
</evidence>
<dbReference type="InterPro" id="IPR009009">
    <property type="entry name" value="RlpA-like_DPBB"/>
</dbReference>
<dbReference type="STRING" id="211460.YH63_10865"/>
<dbReference type="CDD" id="cd22268">
    <property type="entry name" value="DPBB_RlpA-like"/>
    <property type="match status" value="1"/>
</dbReference>
<dbReference type="AlphaFoldDB" id="A0A4U6BM96"/>
<dbReference type="HAMAP" id="MF_02071">
    <property type="entry name" value="RlpA"/>
    <property type="match status" value="1"/>
</dbReference>
<evidence type="ECO:0000256" key="2">
    <source>
        <dbReference type="ARBA" id="ARBA00023316"/>
    </source>
</evidence>
<keyword evidence="8" id="KW-1185">Reference proteome</keyword>
<evidence type="ECO:0000256" key="1">
    <source>
        <dbReference type="ARBA" id="ARBA00023239"/>
    </source>
</evidence>
<dbReference type="PANTHER" id="PTHR34183:SF8">
    <property type="entry name" value="ENDOLYTIC PEPTIDOGLYCAN TRANSGLYCOSYLASE RLPA-RELATED"/>
    <property type="match status" value="1"/>
</dbReference>
<keyword evidence="6" id="KW-0449">Lipoprotein</keyword>
<dbReference type="InterPro" id="IPR034718">
    <property type="entry name" value="RlpA"/>
</dbReference>
<dbReference type="Gene3D" id="2.40.40.10">
    <property type="entry name" value="RlpA-like domain"/>
    <property type="match status" value="1"/>
</dbReference>
<name>A0A4U6BM96_9BRAD</name>
<comment type="similarity">
    <text evidence="3 4">Belongs to the RlpA family.</text>
</comment>
<dbReference type="InterPro" id="IPR012997">
    <property type="entry name" value="RplA"/>
</dbReference>
<evidence type="ECO:0000313" key="7">
    <source>
        <dbReference type="EMBL" id="TKT71377.1"/>
    </source>
</evidence>
<dbReference type="PANTHER" id="PTHR34183">
    <property type="entry name" value="ENDOLYTIC PEPTIDOGLYCAN TRANSGLYCOSYLASE RLPA"/>
    <property type="match status" value="1"/>
</dbReference>
<reference evidence="7 8" key="1">
    <citation type="submission" date="2019-04" db="EMBL/GenBank/DDBJ databases">
        <title>Whole genome sequencing of cave bacteria.</title>
        <authorList>
            <person name="Gan H.M."/>
            <person name="Barton H."/>
            <person name="Savka M.A."/>
        </authorList>
    </citation>
    <scope>NUCLEOTIDE SEQUENCE [LARGE SCALE GENOMIC DNA]</scope>
    <source>
        <strain evidence="7 8">LC387</strain>
    </source>
</reference>
<dbReference type="OrthoDB" id="9779128at2"/>
<dbReference type="GO" id="GO:0008932">
    <property type="term" value="F:lytic endotransglycosylase activity"/>
    <property type="evidence" value="ECO:0007669"/>
    <property type="project" value="UniProtKB-UniRule"/>
</dbReference>
<evidence type="ECO:0000259" key="5">
    <source>
        <dbReference type="Pfam" id="PF03330"/>
    </source>
</evidence>
<dbReference type="EMBL" id="LBIA02000001">
    <property type="protein sequence ID" value="TKT71377.1"/>
    <property type="molecule type" value="Genomic_DNA"/>
</dbReference>
<keyword evidence="1 3" id="KW-0456">Lyase</keyword>
<keyword evidence="2 3" id="KW-0961">Cell wall biogenesis/degradation</keyword>
<sequence length="145" mass="15002">MIAAIKRVPGRPAANRNTSIALVAVGILALGATASEAGQRKSWRDANASVGSGRSFSGKASFYGNESGSKTASGQRFNQEAMTAAHRTLPFGTRLKVTHGSRSVVVTVNDRGPFIKGRVLDLSKGAARAVGLTSRGVGHVVAEVQ</sequence>
<comment type="function">
    <text evidence="3">Lytic transglycosylase with a strong preference for naked glycan strands that lack stem peptides.</text>
</comment>
<reference evidence="6 9" key="2">
    <citation type="submission" date="2020-08" db="EMBL/GenBank/DDBJ databases">
        <title>Genomic Encyclopedia of Type Strains, Phase IV (KMG-IV): sequencing the most valuable type-strain genomes for metagenomic binning, comparative biology and taxonomic classification.</title>
        <authorList>
            <person name="Goeker M."/>
        </authorList>
    </citation>
    <scope>NUCLEOTIDE SEQUENCE [LARGE SCALE GENOMIC DNA]</scope>
    <source>
        <strain evidence="6 9">DSM 17498</strain>
    </source>
</reference>
<dbReference type="GO" id="GO:0000270">
    <property type="term" value="P:peptidoglycan metabolic process"/>
    <property type="evidence" value="ECO:0007669"/>
    <property type="project" value="UniProtKB-UniRule"/>
</dbReference>
<evidence type="ECO:0000313" key="9">
    <source>
        <dbReference type="Proteomes" id="UP000521227"/>
    </source>
</evidence>
<dbReference type="Proteomes" id="UP000034832">
    <property type="component" value="Unassembled WGS sequence"/>
</dbReference>
<feature type="domain" description="RlpA-like protein double-psi beta-barrel" evidence="5">
    <location>
        <begin position="57"/>
        <end position="140"/>
    </location>
</feature>
<dbReference type="EMBL" id="JACHIJ010000004">
    <property type="protein sequence ID" value="MBB5053361.1"/>
    <property type="molecule type" value="Genomic_DNA"/>
</dbReference>
<dbReference type="NCBIfam" id="TIGR00413">
    <property type="entry name" value="rlpA"/>
    <property type="match status" value="1"/>
</dbReference>
<dbReference type="Pfam" id="PF03330">
    <property type="entry name" value="DPBB_1"/>
    <property type="match status" value="1"/>
</dbReference>
<comment type="caution">
    <text evidence="7">The sequence shown here is derived from an EMBL/GenBank/DDBJ whole genome shotgun (WGS) entry which is preliminary data.</text>
</comment>
<evidence type="ECO:0000256" key="4">
    <source>
        <dbReference type="RuleBase" id="RU003495"/>
    </source>
</evidence>
<dbReference type="EC" id="4.2.2.-" evidence="3"/>